<feature type="non-terminal residue" evidence="1">
    <location>
        <position position="217"/>
    </location>
</feature>
<protein>
    <recommendedName>
        <fullName evidence="2">Baseplate protein J-like domain-containing protein</fullName>
    </recommendedName>
</protein>
<organism evidence="1">
    <name type="scientific">marine sediment metagenome</name>
    <dbReference type="NCBI Taxonomy" id="412755"/>
    <lineage>
        <taxon>unclassified sequences</taxon>
        <taxon>metagenomes</taxon>
        <taxon>ecological metagenomes</taxon>
    </lineage>
</organism>
<proteinExistence type="predicted"/>
<dbReference type="EMBL" id="LAZR01040459">
    <property type="protein sequence ID" value="KKL14432.1"/>
    <property type="molecule type" value="Genomic_DNA"/>
</dbReference>
<accession>A0A0F9BKT2</accession>
<dbReference type="AlphaFoldDB" id="A0A0F9BKT2"/>
<sequence length="217" mass="22918">MANENQLPPVSLVARDFNTIRAALIGHVQTFFGDDQDDFLESNLGIMILEMVAFIGDNISFYIDRATNEAFLPTAQSRRNVLNLVKLVGFVPRTATPAQVALQALFQAVQASETVIDAGTQVTDPNGTIYDILQNVTIPAGVLDSRAVVVTGEVLITAPGAVTSFSLQMVNLNINILTIAMTHTVPGPTTHTDGVDDGVGGLSGTNIASGSIDYDTG</sequence>
<comment type="caution">
    <text evidence="1">The sequence shown here is derived from an EMBL/GenBank/DDBJ whole genome shotgun (WGS) entry which is preliminary data.</text>
</comment>
<reference evidence="1" key="1">
    <citation type="journal article" date="2015" name="Nature">
        <title>Complex archaea that bridge the gap between prokaryotes and eukaryotes.</title>
        <authorList>
            <person name="Spang A."/>
            <person name="Saw J.H."/>
            <person name="Jorgensen S.L."/>
            <person name="Zaremba-Niedzwiedzka K."/>
            <person name="Martijn J."/>
            <person name="Lind A.E."/>
            <person name="van Eijk R."/>
            <person name="Schleper C."/>
            <person name="Guy L."/>
            <person name="Ettema T.J."/>
        </authorList>
    </citation>
    <scope>NUCLEOTIDE SEQUENCE</scope>
</reference>
<evidence type="ECO:0000313" key="1">
    <source>
        <dbReference type="EMBL" id="KKL14432.1"/>
    </source>
</evidence>
<gene>
    <name evidence="1" type="ORF">LCGC14_2515710</name>
</gene>
<name>A0A0F9BKT2_9ZZZZ</name>
<evidence type="ECO:0008006" key="2">
    <source>
        <dbReference type="Google" id="ProtNLM"/>
    </source>
</evidence>